<dbReference type="STRING" id="1238424.J07HQW1_00637"/>
<feature type="compositionally biased region" description="Polar residues" evidence="1">
    <location>
        <begin position="109"/>
        <end position="127"/>
    </location>
</feature>
<dbReference type="InterPro" id="IPR002808">
    <property type="entry name" value="AdoCbi_amidolase"/>
</dbReference>
<reference evidence="2 3" key="1">
    <citation type="journal article" date="2013" name="PLoS ONE">
        <title>Assembly-driven community genomics of a hypersaline microbial ecosystem.</title>
        <authorList>
            <person name="Podell S."/>
            <person name="Ugalde J.A."/>
            <person name="Narasingarao P."/>
            <person name="Banfield J.F."/>
            <person name="Heidelberg K.B."/>
            <person name="Allen E.E."/>
        </authorList>
    </citation>
    <scope>NUCLEOTIDE SEQUENCE [LARGE SCALE GENOMIC DNA]</scope>
    <source>
        <strain evidence="3">J07HQW1</strain>
    </source>
</reference>
<gene>
    <name evidence="2" type="ORF">J07HQW1_00637</name>
</gene>
<sequence length="344" mass="36071">MTDEDTHSDAASDVTDCTDCGLSSDTDTNTNDATLFDVTVRDGVCRLSHPNTRWLSTGYDGGISRCDTAYLLSVPNGWTETAVSAYIAERCATAGFEYVSTAIDDRSLTDTQTEPPHNNPHASNTDTTWMSTETKAKAETHTPALLTGVDLQHARRARLDPVEAIVTAGISNPATLPMPEMIDNDRSTEDITAKTDTSTSGGLDDSPNNKAARDNFGTVNIILGTTHSLTPGALSNLVAVVSEAKTATLMTQTGFTGTTSDAVLIASDTTGSVKQFSGSATAVGNAARVCVRDALCAALTSRYGTDSPPKSVETASHGVMTNDRASVSPIQLSDETETTTTESS</sequence>
<dbReference type="InterPro" id="IPR052209">
    <property type="entry name" value="CbiZ"/>
</dbReference>
<dbReference type="Pfam" id="PF01955">
    <property type="entry name" value="CbiZ"/>
    <property type="match status" value="1"/>
</dbReference>
<evidence type="ECO:0000313" key="2">
    <source>
        <dbReference type="EMBL" id="ERG90613.1"/>
    </source>
</evidence>
<evidence type="ECO:0008006" key="4">
    <source>
        <dbReference type="Google" id="ProtNLM"/>
    </source>
</evidence>
<dbReference type="Proteomes" id="UP000030649">
    <property type="component" value="Unassembled WGS sequence"/>
</dbReference>
<feature type="compositionally biased region" description="Polar residues" evidence="1">
    <location>
        <begin position="194"/>
        <end position="209"/>
    </location>
</feature>
<dbReference type="HOGENOM" id="CLU_087823_0_0_2"/>
<proteinExistence type="predicted"/>
<feature type="region of interest" description="Disordered" evidence="1">
    <location>
        <begin position="302"/>
        <end position="344"/>
    </location>
</feature>
<name>U1N2N1_9EURY</name>
<dbReference type="PANTHER" id="PTHR35336">
    <property type="entry name" value="ADENOSYLCOBINAMIDE AMIDOHYDROLASE"/>
    <property type="match status" value="1"/>
</dbReference>
<feature type="region of interest" description="Disordered" evidence="1">
    <location>
        <begin position="108"/>
        <end position="127"/>
    </location>
</feature>
<feature type="compositionally biased region" description="Polar residues" evidence="1">
    <location>
        <begin position="323"/>
        <end position="333"/>
    </location>
</feature>
<protein>
    <recommendedName>
        <fullName evidence="4">Adenosylcobinamide amidohydrolase</fullName>
    </recommendedName>
</protein>
<evidence type="ECO:0000256" key="1">
    <source>
        <dbReference type="SAM" id="MobiDB-lite"/>
    </source>
</evidence>
<feature type="region of interest" description="Disordered" evidence="1">
    <location>
        <begin position="192"/>
        <end position="211"/>
    </location>
</feature>
<dbReference type="EMBL" id="KE356560">
    <property type="protein sequence ID" value="ERG90613.1"/>
    <property type="molecule type" value="Genomic_DNA"/>
</dbReference>
<dbReference type="AlphaFoldDB" id="U1N2N1"/>
<accession>U1N2N1</accession>
<organism evidence="2 3">
    <name type="scientific">Haloquadratum walsbyi J07HQW1</name>
    <dbReference type="NCBI Taxonomy" id="1238424"/>
    <lineage>
        <taxon>Archaea</taxon>
        <taxon>Methanobacteriati</taxon>
        <taxon>Methanobacteriota</taxon>
        <taxon>Stenosarchaea group</taxon>
        <taxon>Halobacteria</taxon>
        <taxon>Halobacteriales</taxon>
        <taxon>Haloferacaceae</taxon>
        <taxon>Haloquadratum</taxon>
    </lineage>
</organism>
<evidence type="ECO:0000313" key="3">
    <source>
        <dbReference type="Proteomes" id="UP000030649"/>
    </source>
</evidence>
<dbReference type="PANTHER" id="PTHR35336:SF5">
    <property type="entry name" value="ADENOSYLCOBINAMIDE AMIDOHYDROLASE"/>
    <property type="match status" value="1"/>
</dbReference>